<evidence type="ECO:0000313" key="3">
    <source>
        <dbReference type="Proteomes" id="UP000184346"/>
    </source>
</evidence>
<organism evidence="2 3">
    <name type="scientific">Modicisalibacter ilicicola DSM 19980</name>
    <dbReference type="NCBI Taxonomy" id="1121942"/>
    <lineage>
        <taxon>Bacteria</taxon>
        <taxon>Pseudomonadati</taxon>
        <taxon>Pseudomonadota</taxon>
        <taxon>Gammaproteobacteria</taxon>
        <taxon>Oceanospirillales</taxon>
        <taxon>Halomonadaceae</taxon>
        <taxon>Modicisalibacter</taxon>
    </lineage>
</organism>
<evidence type="ECO:0000256" key="1">
    <source>
        <dbReference type="SAM" id="MobiDB-lite"/>
    </source>
</evidence>
<dbReference type="STRING" id="1121942.SAMN02745148_00358"/>
<dbReference type="InterPro" id="IPR036513">
    <property type="entry name" value="STAS_dom_sf"/>
</dbReference>
<gene>
    <name evidence="2" type="ORF">SAMN02745148_00358</name>
</gene>
<keyword evidence="3" id="KW-1185">Reference proteome</keyword>
<dbReference type="InterPro" id="IPR038396">
    <property type="entry name" value="SpoIIAA-like_sf"/>
</dbReference>
<name>A0A1M4T6V8_9GAMM</name>
<sequence length="93" mass="10123">MLKQVTAPEHVIALALDGKLTGEGIQDYRGILDDKLQQHAQLGVYVDLTRLTDMSANALIEVSTCGPFPRIAKRMPGHGSRPSRLNDTPAQLT</sequence>
<dbReference type="SUPFAM" id="SSF52091">
    <property type="entry name" value="SpoIIaa-like"/>
    <property type="match status" value="1"/>
</dbReference>
<proteinExistence type="predicted"/>
<accession>A0A1M4T6V8</accession>
<dbReference type="EMBL" id="FQUJ01000002">
    <property type="protein sequence ID" value="SHE40216.1"/>
    <property type="molecule type" value="Genomic_DNA"/>
</dbReference>
<feature type="compositionally biased region" description="Polar residues" evidence="1">
    <location>
        <begin position="83"/>
        <end position="93"/>
    </location>
</feature>
<dbReference type="AlphaFoldDB" id="A0A1M4T6V8"/>
<feature type="region of interest" description="Disordered" evidence="1">
    <location>
        <begin position="71"/>
        <end position="93"/>
    </location>
</feature>
<dbReference type="Proteomes" id="UP000184346">
    <property type="component" value="Unassembled WGS sequence"/>
</dbReference>
<evidence type="ECO:0000313" key="2">
    <source>
        <dbReference type="EMBL" id="SHE40216.1"/>
    </source>
</evidence>
<evidence type="ECO:0008006" key="4">
    <source>
        <dbReference type="Google" id="ProtNLM"/>
    </source>
</evidence>
<protein>
    <recommendedName>
        <fullName evidence="4">STAS domain-containing protein</fullName>
    </recommendedName>
</protein>
<reference evidence="2 3" key="1">
    <citation type="submission" date="2016-11" db="EMBL/GenBank/DDBJ databases">
        <authorList>
            <person name="Jaros S."/>
            <person name="Januszkiewicz K."/>
            <person name="Wedrychowicz H."/>
        </authorList>
    </citation>
    <scope>NUCLEOTIDE SEQUENCE [LARGE SCALE GENOMIC DNA]</scope>
    <source>
        <strain evidence="2 3">DSM 19980</strain>
    </source>
</reference>
<dbReference type="Gene3D" id="3.40.50.10600">
    <property type="entry name" value="SpoIIaa-like domains"/>
    <property type="match status" value="1"/>
</dbReference>